<evidence type="ECO:0000313" key="1">
    <source>
        <dbReference type="EMBL" id="CAD7225881.1"/>
    </source>
</evidence>
<accession>A0A7R8ZNK2</accession>
<reference evidence="1" key="1">
    <citation type="submission" date="2020-11" db="EMBL/GenBank/DDBJ databases">
        <authorList>
            <person name="Tran Van P."/>
        </authorList>
    </citation>
    <scope>NUCLEOTIDE SEQUENCE</scope>
</reference>
<gene>
    <name evidence="1" type="ORF">CTOB1V02_LOCUS3811</name>
</gene>
<dbReference type="AlphaFoldDB" id="A0A7R8ZNK2"/>
<name>A0A7R8ZNK2_9CRUS</name>
<protein>
    <submittedName>
        <fullName evidence="1">Uncharacterized protein</fullName>
    </submittedName>
</protein>
<dbReference type="EMBL" id="OB660683">
    <property type="protein sequence ID" value="CAD7225881.1"/>
    <property type="molecule type" value="Genomic_DNA"/>
</dbReference>
<sequence length="91" mass="10064">MFLKSSAFAAATRLVKDAWKQISLDEIKASIDQFLPRVQEIVNQQGGPIQHELSGFNSRDRSFARGHLDSIILPKIHALVTRGPPAESNVP</sequence>
<proteinExistence type="predicted"/>
<organism evidence="1">
    <name type="scientific">Cyprideis torosa</name>
    <dbReference type="NCBI Taxonomy" id="163714"/>
    <lineage>
        <taxon>Eukaryota</taxon>
        <taxon>Metazoa</taxon>
        <taxon>Ecdysozoa</taxon>
        <taxon>Arthropoda</taxon>
        <taxon>Crustacea</taxon>
        <taxon>Oligostraca</taxon>
        <taxon>Ostracoda</taxon>
        <taxon>Podocopa</taxon>
        <taxon>Podocopida</taxon>
        <taxon>Cytherocopina</taxon>
        <taxon>Cytheroidea</taxon>
        <taxon>Cytherideidae</taxon>
        <taxon>Cyprideis</taxon>
    </lineage>
</organism>